<organism evidence="10 12">
    <name type="scientific">Alcaligenes faecalis</name>
    <dbReference type="NCBI Taxonomy" id="511"/>
    <lineage>
        <taxon>Bacteria</taxon>
        <taxon>Pseudomonadati</taxon>
        <taxon>Pseudomonadota</taxon>
        <taxon>Betaproteobacteria</taxon>
        <taxon>Burkholderiales</taxon>
        <taxon>Alcaligenaceae</taxon>
        <taxon>Alcaligenes</taxon>
    </lineage>
</organism>
<feature type="transmembrane region" description="Helical" evidence="8">
    <location>
        <begin position="279"/>
        <end position="298"/>
    </location>
</feature>
<dbReference type="PROSITE" id="PS00217">
    <property type="entry name" value="SUGAR_TRANSPORT_2"/>
    <property type="match status" value="1"/>
</dbReference>
<keyword evidence="5" id="KW-0769">Symport</keyword>
<dbReference type="InterPro" id="IPR036259">
    <property type="entry name" value="MFS_trans_sf"/>
</dbReference>
<reference evidence="10 12" key="1">
    <citation type="submission" date="2018-05" db="EMBL/GenBank/DDBJ databases">
        <title>Genome Sequence of an Efficient Indole-Degrading Bacterium, Alcaligenes sp.YBY.</title>
        <authorList>
            <person name="Yang B."/>
        </authorList>
    </citation>
    <scope>NUCLEOTIDE SEQUENCE [LARGE SCALE GENOMIC DNA]</scope>
    <source>
        <strain evidence="10 12">YBY</strain>
    </source>
</reference>
<feature type="domain" description="Major facilitator superfamily (MFS) profile" evidence="9">
    <location>
        <begin position="18"/>
        <end position="426"/>
    </location>
</feature>
<evidence type="ECO:0000259" key="9">
    <source>
        <dbReference type="PROSITE" id="PS50850"/>
    </source>
</evidence>
<dbReference type="EMBL" id="QEXO01000004">
    <property type="protein sequence ID" value="PWE13163.1"/>
    <property type="molecule type" value="Genomic_DNA"/>
</dbReference>
<feature type="transmembrane region" description="Helical" evidence="8">
    <location>
        <begin position="88"/>
        <end position="108"/>
    </location>
</feature>
<evidence type="ECO:0000256" key="2">
    <source>
        <dbReference type="ARBA" id="ARBA00022448"/>
    </source>
</evidence>
<dbReference type="Gene3D" id="1.20.1250.20">
    <property type="entry name" value="MFS general substrate transporter like domains"/>
    <property type="match status" value="2"/>
</dbReference>
<dbReference type="PROSITE" id="PS50850">
    <property type="entry name" value="MFS"/>
    <property type="match status" value="1"/>
</dbReference>
<dbReference type="PROSITE" id="PS00216">
    <property type="entry name" value="SUGAR_TRANSPORT_1"/>
    <property type="match status" value="1"/>
</dbReference>
<dbReference type="InterPro" id="IPR005829">
    <property type="entry name" value="Sugar_transporter_CS"/>
</dbReference>
<proteinExistence type="predicted"/>
<feature type="transmembrane region" description="Helical" evidence="8">
    <location>
        <begin position="190"/>
        <end position="209"/>
    </location>
</feature>
<dbReference type="InterPro" id="IPR051084">
    <property type="entry name" value="H+-coupled_symporters"/>
</dbReference>
<dbReference type="GO" id="GO:0005886">
    <property type="term" value="C:plasma membrane"/>
    <property type="evidence" value="ECO:0007669"/>
    <property type="project" value="UniProtKB-SubCell"/>
</dbReference>
<feature type="transmembrane region" description="Helical" evidence="8">
    <location>
        <begin position="56"/>
        <end position="81"/>
    </location>
</feature>
<feature type="transmembrane region" description="Helical" evidence="8">
    <location>
        <begin position="155"/>
        <end position="178"/>
    </location>
</feature>
<dbReference type="PANTHER" id="PTHR43528">
    <property type="entry name" value="ALPHA-KETOGLUTARATE PERMEASE"/>
    <property type="match status" value="1"/>
</dbReference>
<keyword evidence="7 8" id="KW-0472">Membrane</keyword>
<feature type="transmembrane region" description="Helical" evidence="8">
    <location>
        <begin position="405"/>
        <end position="422"/>
    </location>
</feature>
<accession>A0A2U2BGL9</accession>
<dbReference type="Proteomes" id="UP000245216">
    <property type="component" value="Unassembled WGS sequence"/>
</dbReference>
<gene>
    <name evidence="10" type="ORF">DF183_15135</name>
    <name evidence="11" type="ORF">M2J83_07490</name>
</gene>
<feature type="transmembrane region" description="Helical" evidence="8">
    <location>
        <begin position="336"/>
        <end position="359"/>
    </location>
</feature>
<evidence type="ECO:0000256" key="6">
    <source>
        <dbReference type="ARBA" id="ARBA00022989"/>
    </source>
</evidence>
<reference evidence="11 13" key="3">
    <citation type="submission" date="2022-05" db="EMBL/GenBank/DDBJ databases">
        <title>Complete sequence of strain NY11312.</title>
        <authorList>
            <person name="Zhou D."/>
        </authorList>
    </citation>
    <scope>NUCLEOTIDE SEQUENCE [LARGE SCALE GENOMIC DNA]</scope>
    <source>
        <strain evidence="11 13">NY11312</strain>
    </source>
</reference>
<dbReference type="EMBL" id="CP096916">
    <property type="protein sequence ID" value="WBM39643.1"/>
    <property type="molecule type" value="Genomic_DNA"/>
</dbReference>
<dbReference type="OrthoDB" id="3690818at2"/>
<keyword evidence="13" id="KW-1185">Reference proteome</keyword>
<comment type="subcellular location">
    <subcellularLocation>
        <location evidence="1">Cell membrane</location>
        <topology evidence="1">Multi-pass membrane protein</topology>
    </subcellularLocation>
</comment>
<reference evidence="10 12" key="2">
    <citation type="submission" date="2018-05" db="EMBL/GenBank/DDBJ databases">
        <authorList>
            <person name="Lanie J.A."/>
            <person name="Ng W.-L."/>
            <person name="Kazmierczak K.M."/>
            <person name="Andrzejewski T.M."/>
            <person name="Davidsen T.M."/>
            <person name="Wayne K.J."/>
            <person name="Tettelin H."/>
            <person name="Glass J.I."/>
            <person name="Rusch D."/>
            <person name="Podicherti R."/>
            <person name="Tsui H.-C.T."/>
            <person name="Winkler M.E."/>
        </authorList>
    </citation>
    <scope>NUCLEOTIDE SEQUENCE [LARGE SCALE GENOMIC DNA]</scope>
    <source>
        <strain evidence="10 12">YBY</strain>
    </source>
</reference>
<protein>
    <submittedName>
        <fullName evidence="10">MFS transporter</fullName>
    </submittedName>
</protein>
<evidence type="ECO:0000256" key="1">
    <source>
        <dbReference type="ARBA" id="ARBA00004651"/>
    </source>
</evidence>
<dbReference type="InterPro" id="IPR005828">
    <property type="entry name" value="MFS_sugar_transport-like"/>
</dbReference>
<evidence type="ECO:0000256" key="8">
    <source>
        <dbReference type="SAM" id="Phobius"/>
    </source>
</evidence>
<keyword evidence="3" id="KW-1003">Cell membrane</keyword>
<sequence length="432" mass="45765">MSKKQSSQGEAPVSPWRAASAAGLGTMIEYYDFQLYGVLAVTLSVLFFHAGNENAALLSTLAVFGGAFLARPLGGIFFGWFGDKHGRTAALMFTIVGIGVASALMGMLPTYATLGLAAPALLLLCRLLQGFFAGGEITGAATYVAECSPPGKRGFFGAFNPAAATLGLSLATGVAGLVTALVGKEAMLDWGWRIPFLLSIPLIILCVWARSRIEDSPRFKEMLKSHHPEHSPLSLIVRDYRRPLLQVIAIGFAQNAAGYVGVVYLSTHLIHTLKYDGTAVFWLISLVTLCSAFIMPFAGGLSDRFGRKPLLTIGLLGYLVLVPLTMWVASWGSFPLAVIAVAVSILPFIVVQAVGYPLYAELFPTRVRYSGVSLGFNIATILGGATAPFVASWLTGLTGSSMAPAFYVMVVALIGIAALSTVQETSGRQLAD</sequence>
<dbReference type="PANTHER" id="PTHR43528:SF1">
    <property type="entry name" value="ALPHA-KETOGLUTARATE PERMEASE"/>
    <property type="match status" value="1"/>
</dbReference>
<dbReference type="Proteomes" id="UP001211866">
    <property type="component" value="Chromosome"/>
</dbReference>
<dbReference type="GO" id="GO:0015293">
    <property type="term" value="F:symporter activity"/>
    <property type="evidence" value="ECO:0007669"/>
    <property type="project" value="UniProtKB-KW"/>
</dbReference>
<dbReference type="AlphaFoldDB" id="A0A2U2BGL9"/>
<evidence type="ECO:0000313" key="13">
    <source>
        <dbReference type="Proteomes" id="UP001211866"/>
    </source>
</evidence>
<dbReference type="SUPFAM" id="SSF103473">
    <property type="entry name" value="MFS general substrate transporter"/>
    <property type="match status" value="1"/>
</dbReference>
<evidence type="ECO:0000256" key="3">
    <source>
        <dbReference type="ARBA" id="ARBA00022475"/>
    </source>
</evidence>
<feature type="transmembrane region" description="Helical" evidence="8">
    <location>
        <begin position="371"/>
        <end position="393"/>
    </location>
</feature>
<feature type="transmembrane region" description="Helical" evidence="8">
    <location>
        <begin position="244"/>
        <end position="267"/>
    </location>
</feature>
<dbReference type="InterPro" id="IPR020846">
    <property type="entry name" value="MFS_dom"/>
</dbReference>
<dbReference type="Pfam" id="PF00083">
    <property type="entry name" value="Sugar_tr"/>
    <property type="match status" value="2"/>
</dbReference>
<evidence type="ECO:0000256" key="5">
    <source>
        <dbReference type="ARBA" id="ARBA00022847"/>
    </source>
</evidence>
<evidence type="ECO:0000256" key="4">
    <source>
        <dbReference type="ARBA" id="ARBA00022692"/>
    </source>
</evidence>
<evidence type="ECO:0000313" key="12">
    <source>
        <dbReference type="Proteomes" id="UP000245216"/>
    </source>
</evidence>
<evidence type="ECO:0000256" key="7">
    <source>
        <dbReference type="ARBA" id="ARBA00023136"/>
    </source>
</evidence>
<dbReference type="RefSeq" id="WP_042488942.1">
    <property type="nucleotide sequence ID" value="NZ_CAXOJJ010000002.1"/>
</dbReference>
<evidence type="ECO:0000313" key="10">
    <source>
        <dbReference type="EMBL" id="PWE13163.1"/>
    </source>
</evidence>
<keyword evidence="6 8" id="KW-1133">Transmembrane helix</keyword>
<feature type="transmembrane region" description="Helical" evidence="8">
    <location>
        <begin position="33"/>
        <end position="50"/>
    </location>
</feature>
<dbReference type="STRING" id="511.UZ73_16180"/>
<name>A0A2U2BGL9_ALCFA</name>
<keyword evidence="2" id="KW-0813">Transport</keyword>
<feature type="transmembrane region" description="Helical" evidence="8">
    <location>
        <begin position="310"/>
        <end position="330"/>
    </location>
</feature>
<keyword evidence="4 8" id="KW-0812">Transmembrane</keyword>
<evidence type="ECO:0000313" key="11">
    <source>
        <dbReference type="EMBL" id="WBM39643.1"/>
    </source>
</evidence>